<accession>A0A953JCR6</accession>
<evidence type="ECO:0000313" key="4">
    <source>
        <dbReference type="Proteomes" id="UP000705867"/>
    </source>
</evidence>
<keyword evidence="1" id="KW-0472">Membrane</keyword>
<feature type="transmembrane region" description="Helical" evidence="1">
    <location>
        <begin position="21"/>
        <end position="40"/>
    </location>
</feature>
<dbReference type="PANTHER" id="PTHR30373">
    <property type="entry name" value="UPF0603 PROTEIN YGCG"/>
    <property type="match status" value="1"/>
</dbReference>
<evidence type="ECO:0000256" key="1">
    <source>
        <dbReference type="SAM" id="Phobius"/>
    </source>
</evidence>
<organism evidence="3 4">
    <name type="scientific">Candidatus Nitrobium versatile</name>
    <dbReference type="NCBI Taxonomy" id="2884831"/>
    <lineage>
        <taxon>Bacteria</taxon>
        <taxon>Pseudomonadati</taxon>
        <taxon>Nitrospirota</taxon>
        <taxon>Nitrospiria</taxon>
        <taxon>Nitrospirales</taxon>
        <taxon>Nitrospiraceae</taxon>
        <taxon>Candidatus Nitrobium</taxon>
    </lineage>
</organism>
<evidence type="ECO:0000313" key="3">
    <source>
        <dbReference type="EMBL" id="MBZ0157627.1"/>
    </source>
</evidence>
<protein>
    <submittedName>
        <fullName evidence="3">TPM domain-containing protein</fullName>
    </submittedName>
</protein>
<dbReference type="InterPro" id="IPR007621">
    <property type="entry name" value="TPM_dom"/>
</dbReference>
<keyword evidence="1" id="KW-1133">Transmembrane helix</keyword>
<sequence>MSSGLPEAGRGKREGGKGLPFLCVALFSFVLPFLPLYAATPPPPAVPPDYVVDLAGILDDSTERRLSASLRELEQKTTVQMVILTLQSLEGEDIEGFSIRTVERWKLGQKGKDNGVLLTVSVQDREYRFEVGYGLEGFLPDSLAGSIGREHLVPYFRKGDFNAGIVNATQAVIRTIAAHEGVEITDIPPARRAPPQRVGKKVPGMGILDMIVVGIVLLGVLLLFIKHPGLCLLLLLTSGRGRGGWTGGGWS</sequence>
<dbReference type="Pfam" id="PF04536">
    <property type="entry name" value="TPM_phosphatase"/>
    <property type="match status" value="1"/>
</dbReference>
<keyword evidence="1" id="KW-0812">Transmembrane</keyword>
<feature type="non-terminal residue" evidence="3">
    <location>
        <position position="251"/>
    </location>
</feature>
<feature type="domain" description="TPM" evidence="2">
    <location>
        <begin position="51"/>
        <end position="174"/>
    </location>
</feature>
<dbReference type="Proteomes" id="UP000705867">
    <property type="component" value="Unassembled WGS sequence"/>
</dbReference>
<proteinExistence type="predicted"/>
<dbReference type="AlphaFoldDB" id="A0A953JCR6"/>
<evidence type="ECO:0000259" key="2">
    <source>
        <dbReference type="Pfam" id="PF04536"/>
    </source>
</evidence>
<comment type="caution">
    <text evidence="3">The sequence shown here is derived from an EMBL/GenBank/DDBJ whole genome shotgun (WGS) entry which is preliminary data.</text>
</comment>
<reference evidence="3" key="2">
    <citation type="submission" date="2021-08" db="EMBL/GenBank/DDBJ databases">
        <authorList>
            <person name="Dalcin Martins P."/>
        </authorList>
    </citation>
    <scope>NUCLEOTIDE SEQUENCE</scope>
    <source>
        <strain evidence="3">MAG_39</strain>
    </source>
</reference>
<gene>
    <name evidence="3" type="ORF">K8I29_15625</name>
</gene>
<reference evidence="3" key="1">
    <citation type="journal article" date="2021" name="bioRxiv">
        <title>Unraveling nitrogen, sulfur and carbon metabolic pathways and microbial community transcriptional responses to substrate deprivation and toxicity stresses in a bioreactor mimicking anoxic brackish coastal sediment conditions.</title>
        <authorList>
            <person name="Martins P.D."/>
            <person name="Echeveste M.J."/>
            <person name="Arshad A."/>
            <person name="Kurth J."/>
            <person name="Ouboter H."/>
            <person name="Jetten M.S.M."/>
            <person name="Welte C.U."/>
        </authorList>
    </citation>
    <scope>NUCLEOTIDE SEQUENCE</scope>
    <source>
        <strain evidence="3">MAG_39</strain>
    </source>
</reference>
<dbReference type="EMBL" id="JAIOIV010000124">
    <property type="protein sequence ID" value="MBZ0157627.1"/>
    <property type="molecule type" value="Genomic_DNA"/>
</dbReference>
<name>A0A953JCR6_9BACT</name>
<dbReference type="Gene3D" id="3.10.310.50">
    <property type="match status" value="1"/>
</dbReference>
<dbReference type="PANTHER" id="PTHR30373:SF2">
    <property type="entry name" value="UPF0603 PROTEIN YGCG"/>
    <property type="match status" value="1"/>
</dbReference>
<feature type="transmembrane region" description="Helical" evidence="1">
    <location>
        <begin position="205"/>
        <end position="225"/>
    </location>
</feature>